<evidence type="ECO:0000313" key="3">
    <source>
        <dbReference type="Proteomes" id="UP001500191"/>
    </source>
</evidence>
<organism evidence="2 3">
    <name type="scientific">Deinococcus depolymerans</name>
    <dbReference type="NCBI Taxonomy" id="392408"/>
    <lineage>
        <taxon>Bacteria</taxon>
        <taxon>Thermotogati</taxon>
        <taxon>Deinococcota</taxon>
        <taxon>Deinococci</taxon>
        <taxon>Deinococcales</taxon>
        <taxon>Deinococcaceae</taxon>
        <taxon>Deinococcus</taxon>
    </lineage>
</organism>
<evidence type="ECO:0000256" key="1">
    <source>
        <dbReference type="ARBA" id="ARBA00022946"/>
    </source>
</evidence>
<dbReference type="Proteomes" id="UP001500191">
    <property type="component" value="Unassembled WGS sequence"/>
</dbReference>
<dbReference type="InterPro" id="IPR017703">
    <property type="entry name" value="YgfZ/GCV_T_CS"/>
</dbReference>
<proteinExistence type="predicted"/>
<sequence>MWTRIPSSSLRVTGADRVDFVHGQMTNDLRGAPTPGVVACAFLNVRGQIEQFARAYRRADDVYLHLDAGQAPALEARLKRYVIFDQVEIQDVSEELRTVHVWHEGTLPGWDVSGGAAQTFELGGGAVLGGRVNRTGTAGVDLHYLARHEAAVLPALTGPEVPLADLDAARVRAGIPDVIRDALTGTLPPEIGLDVGGPLPAISYRKGCYVGQEIMARLEARGNARHHLARLSGERAWPAGAEVTADGKVVGQAGLYAAGGSVARLRRELVDGADVLVGGVPARVVLAAPVT</sequence>
<name>A0ABN1BT94_9DEIO</name>
<dbReference type="EMBL" id="BAAADB010000007">
    <property type="protein sequence ID" value="GAA0504170.1"/>
    <property type="molecule type" value="Genomic_DNA"/>
</dbReference>
<dbReference type="SUPFAM" id="SSF103025">
    <property type="entry name" value="Folate-binding domain"/>
    <property type="match status" value="1"/>
</dbReference>
<comment type="caution">
    <text evidence="2">The sequence shown here is derived from an EMBL/GenBank/DDBJ whole genome shotgun (WGS) entry which is preliminary data.</text>
</comment>
<dbReference type="PANTHER" id="PTHR22602">
    <property type="entry name" value="TRANSFERASE CAF17, MITOCHONDRIAL-RELATED"/>
    <property type="match status" value="1"/>
</dbReference>
<keyword evidence="3" id="KW-1185">Reference proteome</keyword>
<protein>
    <submittedName>
        <fullName evidence="2">Folate-binding protein YgfZ</fullName>
    </submittedName>
</protein>
<evidence type="ECO:0000313" key="2">
    <source>
        <dbReference type="EMBL" id="GAA0504170.1"/>
    </source>
</evidence>
<dbReference type="InterPro" id="IPR027266">
    <property type="entry name" value="TrmE/GcvT-like"/>
</dbReference>
<dbReference type="InterPro" id="IPR045179">
    <property type="entry name" value="YgfZ/GcvT"/>
</dbReference>
<dbReference type="Gene3D" id="3.30.1360.120">
    <property type="entry name" value="Probable tRNA modification gtpase trme, domain 1"/>
    <property type="match status" value="1"/>
</dbReference>
<keyword evidence="1" id="KW-0809">Transit peptide</keyword>
<gene>
    <name evidence="2" type="ORF">GCM10008937_09710</name>
</gene>
<accession>A0ABN1BT94</accession>
<dbReference type="PANTHER" id="PTHR22602:SF0">
    <property type="entry name" value="TRANSFERASE CAF17, MITOCHONDRIAL-RELATED"/>
    <property type="match status" value="1"/>
</dbReference>
<reference evidence="2 3" key="1">
    <citation type="journal article" date="2019" name="Int. J. Syst. Evol. Microbiol.">
        <title>The Global Catalogue of Microorganisms (GCM) 10K type strain sequencing project: providing services to taxonomists for standard genome sequencing and annotation.</title>
        <authorList>
            <consortium name="The Broad Institute Genomics Platform"/>
            <consortium name="The Broad Institute Genome Sequencing Center for Infectious Disease"/>
            <person name="Wu L."/>
            <person name="Ma J."/>
        </authorList>
    </citation>
    <scope>NUCLEOTIDE SEQUENCE [LARGE SCALE GENOMIC DNA]</scope>
    <source>
        <strain evidence="2 3">JCM 14368</strain>
    </source>
</reference>
<dbReference type="RefSeq" id="WP_343756690.1">
    <property type="nucleotide sequence ID" value="NZ_BAAADB010000007.1"/>
</dbReference>
<dbReference type="NCBIfam" id="TIGR03317">
    <property type="entry name" value="ygfZ_signature"/>
    <property type="match status" value="1"/>
</dbReference>